<comment type="caution">
    <text evidence="3">The sequence shown here is derived from an EMBL/GenBank/DDBJ whole genome shotgun (WGS) entry which is preliminary data.</text>
</comment>
<evidence type="ECO:0000313" key="3">
    <source>
        <dbReference type="EMBL" id="MDH1439339.1"/>
    </source>
</evidence>
<evidence type="ECO:0000313" key="4">
    <source>
        <dbReference type="Proteomes" id="UP001161567"/>
    </source>
</evidence>
<dbReference type="CDD" id="cd00397">
    <property type="entry name" value="DNA_BRE_C"/>
    <property type="match status" value="1"/>
</dbReference>
<dbReference type="GO" id="GO:0015074">
    <property type="term" value="P:DNA integration"/>
    <property type="evidence" value="ECO:0007669"/>
    <property type="project" value="InterPro"/>
</dbReference>
<dbReference type="InterPro" id="IPR013762">
    <property type="entry name" value="Integrase-like_cat_sf"/>
</dbReference>
<dbReference type="EMBL" id="JAOCIL010000001">
    <property type="protein sequence ID" value="MDH1439339.1"/>
    <property type="molecule type" value="Genomic_DNA"/>
</dbReference>
<name>A0AA42QRE2_ACIJO</name>
<accession>A0AA42QRE2</accession>
<evidence type="ECO:0000256" key="1">
    <source>
        <dbReference type="ARBA" id="ARBA00023172"/>
    </source>
</evidence>
<gene>
    <name evidence="3" type="ORF">N5I27_13515</name>
</gene>
<reference evidence="3" key="1">
    <citation type="submission" date="2022-09" db="EMBL/GenBank/DDBJ databases">
        <title>Intensive care unit water sources are persistently colonized with multi-drug resistant bacteria and are the site of extensive horizontal gene transfer of antibiotic resistance genes.</title>
        <authorList>
            <person name="Diorio-Toth L."/>
        </authorList>
    </citation>
    <scope>NUCLEOTIDE SEQUENCE</scope>
    <source>
        <strain evidence="3">GD03725</strain>
    </source>
</reference>
<feature type="domain" description="Tyr recombinase" evidence="2">
    <location>
        <begin position="178"/>
        <end position="402"/>
    </location>
</feature>
<dbReference type="RefSeq" id="WP_279746944.1">
    <property type="nucleotide sequence ID" value="NZ_JAOCIL010000001.1"/>
</dbReference>
<dbReference type="Proteomes" id="UP001161567">
    <property type="component" value="Unassembled WGS sequence"/>
</dbReference>
<protein>
    <submittedName>
        <fullName evidence="3">Site-specific integrase</fullName>
    </submittedName>
</protein>
<dbReference type="GO" id="GO:0003677">
    <property type="term" value="F:DNA binding"/>
    <property type="evidence" value="ECO:0007669"/>
    <property type="project" value="InterPro"/>
</dbReference>
<proteinExistence type="predicted"/>
<dbReference type="InterPro" id="IPR002104">
    <property type="entry name" value="Integrase_catalytic"/>
</dbReference>
<sequence>MTRVVIAKNPNLSFLTVGKKGAFEDSVPLPIILKKMGQLDWEANEYLTYYAGGARTYNIKPLATSVSKKAYSLNLFCDFLEDSNTELNYINDDTMYRYVERLKERNITDATIISHVRTALGYIVHLNERYPKWHLATNQINHNTNYKVHYSSHKFIHGRFEKSYLSHRCLHGLIYIKTEAEFVKDHEYLMWLDAINSTTLHPEVDDFLIARWQALGTLMEITGSRISEVNQITKKMIQNAAANMLDPAAKHIIKDLKIAKGKYKGKVRNVPVTKDDLQVILIYLNKIEERFPNIKHDGIFVDAQTGEKLKQSYLKNYARKVINNSPYAQALRHIVNHSFRHRYITLNIAKAISKLSKQGSFYNILSVAAEACRKLTMHASDKTLAHYVHLACEINEYNNLEDESDESLSSHVRSRIAKLVNISDRFKSSALSNSDALSLLLSEIHELRKLNVSTFN</sequence>
<dbReference type="AlphaFoldDB" id="A0AA42QRE2"/>
<evidence type="ECO:0000259" key="2">
    <source>
        <dbReference type="PROSITE" id="PS51898"/>
    </source>
</evidence>
<dbReference type="SUPFAM" id="SSF56349">
    <property type="entry name" value="DNA breaking-rejoining enzymes"/>
    <property type="match status" value="1"/>
</dbReference>
<dbReference type="PROSITE" id="PS51898">
    <property type="entry name" value="TYR_RECOMBINASE"/>
    <property type="match status" value="1"/>
</dbReference>
<organism evidence="3 4">
    <name type="scientific">Acinetobacter johnsonii</name>
    <dbReference type="NCBI Taxonomy" id="40214"/>
    <lineage>
        <taxon>Bacteria</taxon>
        <taxon>Pseudomonadati</taxon>
        <taxon>Pseudomonadota</taxon>
        <taxon>Gammaproteobacteria</taxon>
        <taxon>Moraxellales</taxon>
        <taxon>Moraxellaceae</taxon>
        <taxon>Acinetobacter</taxon>
    </lineage>
</organism>
<dbReference type="GO" id="GO:0006310">
    <property type="term" value="P:DNA recombination"/>
    <property type="evidence" value="ECO:0007669"/>
    <property type="project" value="UniProtKB-KW"/>
</dbReference>
<keyword evidence="1" id="KW-0233">DNA recombination</keyword>
<dbReference type="InterPro" id="IPR011010">
    <property type="entry name" value="DNA_brk_join_enz"/>
</dbReference>
<dbReference type="Gene3D" id="1.10.443.10">
    <property type="entry name" value="Intergrase catalytic core"/>
    <property type="match status" value="1"/>
</dbReference>